<dbReference type="InParanoid" id="F0XN28"/>
<dbReference type="RefSeq" id="XP_014170236.1">
    <property type="nucleotide sequence ID" value="XM_014314761.1"/>
</dbReference>
<feature type="region of interest" description="Disordered" evidence="1">
    <location>
        <begin position="605"/>
        <end position="630"/>
    </location>
</feature>
<dbReference type="InterPro" id="IPR039553">
    <property type="entry name" value="Prefoldin-like"/>
</dbReference>
<dbReference type="Proteomes" id="UP000007796">
    <property type="component" value="Unassembled WGS sequence"/>
</dbReference>
<feature type="compositionally biased region" description="Basic and acidic residues" evidence="1">
    <location>
        <begin position="380"/>
        <end position="389"/>
    </location>
</feature>
<feature type="compositionally biased region" description="Acidic residues" evidence="1">
    <location>
        <begin position="328"/>
        <end position="355"/>
    </location>
</feature>
<dbReference type="GO" id="GO:0003682">
    <property type="term" value="F:chromatin binding"/>
    <property type="evidence" value="ECO:0007669"/>
    <property type="project" value="TreeGrafter"/>
</dbReference>
<dbReference type="EMBL" id="GL629795">
    <property type="protein sequence ID" value="EFX00754.1"/>
    <property type="molecule type" value="Genomic_DNA"/>
</dbReference>
<dbReference type="AlphaFoldDB" id="F0XN28"/>
<dbReference type="InterPro" id="IPR052255">
    <property type="entry name" value="RNA_pol_II_subunit5-mediator"/>
</dbReference>
<feature type="compositionally biased region" description="Basic and acidic residues" evidence="1">
    <location>
        <begin position="241"/>
        <end position="260"/>
    </location>
</feature>
<feature type="compositionally biased region" description="Basic and acidic residues" evidence="1">
    <location>
        <begin position="431"/>
        <end position="442"/>
    </location>
</feature>
<accession>F0XN28</accession>
<feature type="region of interest" description="Disordered" evidence="1">
    <location>
        <begin position="325"/>
        <end position="368"/>
    </location>
</feature>
<feature type="domain" description="DUF3835" evidence="2">
    <location>
        <begin position="552"/>
        <end position="627"/>
    </location>
</feature>
<evidence type="ECO:0000313" key="4">
    <source>
        <dbReference type="Proteomes" id="UP000007796"/>
    </source>
</evidence>
<dbReference type="GeneID" id="25974757"/>
<feature type="region of interest" description="Disordered" evidence="1">
    <location>
        <begin position="45"/>
        <end position="72"/>
    </location>
</feature>
<dbReference type="GO" id="GO:0019212">
    <property type="term" value="F:phosphatase inhibitor activity"/>
    <property type="evidence" value="ECO:0007669"/>
    <property type="project" value="TreeGrafter"/>
</dbReference>
<feature type="region of interest" description="Disordered" evidence="1">
    <location>
        <begin position="380"/>
        <end position="442"/>
    </location>
</feature>
<feature type="compositionally biased region" description="Acidic residues" evidence="1">
    <location>
        <begin position="55"/>
        <end position="65"/>
    </location>
</feature>
<gene>
    <name evidence="3" type="ORF">CMQ_1835</name>
</gene>
<feature type="compositionally biased region" description="Basic and acidic residues" evidence="1">
    <location>
        <begin position="212"/>
        <end position="224"/>
    </location>
</feature>
<dbReference type="eggNOG" id="ENOG502QVS0">
    <property type="taxonomic scope" value="Eukaryota"/>
</dbReference>
<dbReference type="OrthoDB" id="21413at2759"/>
<feature type="compositionally biased region" description="Polar residues" evidence="1">
    <location>
        <begin position="262"/>
        <end position="273"/>
    </location>
</feature>
<organism evidence="4">
    <name type="scientific">Grosmannia clavigera (strain kw1407 / UAMH 11150)</name>
    <name type="common">Blue stain fungus</name>
    <name type="synonym">Graphiocladiella clavigera</name>
    <dbReference type="NCBI Taxonomy" id="655863"/>
    <lineage>
        <taxon>Eukaryota</taxon>
        <taxon>Fungi</taxon>
        <taxon>Dikarya</taxon>
        <taxon>Ascomycota</taxon>
        <taxon>Pezizomycotina</taxon>
        <taxon>Sordariomycetes</taxon>
        <taxon>Sordariomycetidae</taxon>
        <taxon>Ophiostomatales</taxon>
        <taxon>Ophiostomataceae</taxon>
        <taxon>Leptographium</taxon>
    </lineage>
</organism>
<sequence>MTTIRDSVSDLERHTQLLEASVAKLTQALGHWQLLEAEYEALSEEVAEATRTSDDDGDSEDDGDADATLSHEQQTRLAHVCRDFDGQLVDQKTVSEIVGAQPGQSITKKPGQIRGLIGRRLDYVRQNASALQKQVEREANRLAAAQVISRPDMIGDEESGEPITDIVEELDEEGNVLNVRLQTPSNTESRVLETLKKAGINELPEGGPEEEDQKKNQKSVEKEPSSASAMKIVAAPASAPKDGKKGVSFADDTKPGHDEPSSETSQPQMSRTAQRLDEIIRAAKEQESMISTATSVAPIDELEADAALRREMLEYSMSEIGPIVAQLDIEEVSSGEEDDEGYDDEYDDDDDDEEDGHGRSKYSAIDEAYRERMRELERKLGVARQEKEASSMAVDTNSEENDFDEGIGRIRVSGLTAAPLSGSVPSTGSSLKDKSKESGEKKKVSFANALDISPADVAPAAEKLEAVNAKDVVPVVEPLGDVIERQSSNSKPTVGALEPAVAKKPSRFKMARGTTVASPQVPQLPQGPHQAPARFLDLDRRVTPEGPEGKTLAEAVVERQPTAEAREPDELDPALLMQEAATEYHRSRNRLIQRQGGFTHANQSAVVPLDEDEGGHKRVSRFKAARLAKQ</sequence>
<evidence type="ECO:0000259" key="2">
    <source>
        <dbReference type="Pfam" id="PF12927"/>
    </source>
</evidence>
<feature type="region of interest" description="Disordered" evidence="1">
    <location>
        <begin position="199"/>
        <end position="279"/>
    </location>
</feature>
<evidence type="ECO:0000256" key="1">
    <source>
        <dbReference type="SAM" id="MobiDB-lite"/>
    </source>
</evidence>
<dbReference type="PANTHER" id="PTHR15111">
    <property type="entry name" value="RNA POLYMERASE II SUBUNIT 5-MEDIATING PROTEIN NNX3"/>
    <property type="match status" value="1"/>
</dbReference>
<protein>
    <recommendedName>
        <fullName evidence="2">DUF3835 domain-containing protein</fullName>
    </recommendedName>
</protein>
<dbReference type="InterPro" id="IPR024325">
    <property type="entry name" value="DUF3835"/>
</dbReference>
<proteinExistence type="predicted"/>
<dbReference type="PANTHER" id="PTHR15111:SF0">
    <property type="entry name" value="UNCONVENTIONAL PREFOLDIN RPB5 INTERACTOR 1"/>
    <property type="match status" value="1"/>
</dbReference>
<feature type="region of interest" description="Disordered" evidence="1">
    <location>
        <begin position="505"/>
        <end position="531"/>
    </location>
</feature>
<dbReference type="GO" id="GO:0000122">
    <property type="term" value="P:negative regulation of transcription by RNA polymerase II"/>
    <property type="evidence" value="ECO:0007669"/>
    <property type="project" value="TreeGrafter"/>
</dbReference>
<feature type="compositionally biased region" description="Basic residues" evidence="1">
    <location>
        <begin position="617"/>
        <end position="630"/>
    </location>
</feature>
<name>F0XN28_GROCL</name>
<dbReference type="Pfam" id="PF12927">
    <property type="entry name" value="DUF3835"/>
    <property type="match status" value="1"/>
</dbReference>
<dbReference type="HOGENOM" id="CLU_030204_0_0_1"/>
<reference evidence="3 4" key="1">
    <citation type="journal article" date="2011" name="Proc. Natl. Acad. Sci. U.S.A.">
        <title>Genome and transcriptome analyses of the mountain pine beetle-fungal symbiont Grosmannia clavigera, a lodgepole pine pathogen.</title>
        <authorList>
            <person name="DiGuistini S."/>
            <person name="Wang Y."/>
            <person name="Liao N.Y."/>
            <person name="Taylor G."/>
            <person name="Tanguay P."/>
            <person name="Feau N."/>
            <person name="Henrissat B."/>
            <person name="Chan S.K."/>
            <person name="Hesse-Orce U."/>
            <person name="Alamouti S.M."/>
            <person name="Tsui C.K.M."/>
            <person name="Docking R.T."/>
            <person name="Levasseur A."/>
            <person name="Haridas S."/>
            <person name="Robertson G."/>
            <person name="Birol I."/>
            <person name="Holt R.A."/>
            <person name="Marra M.A."/>
            <person name="Hamelin R.C."/>
            <person name="Hirst M."/>
            <person name="Jones S.J.M."/>
            <person name="Bohlmann J."/>
            <person name="Breuil C."/>
        </authorList>
    </citation>
    <scope>NUCLEOTIDE SEQUENCE [LARGE SCALE GENOMIC DNA]</scope>
    <source>
        <strain evidence="4">kw1407 / UAMH 11150</strain>
    </source>
</reference>
<dbReference type="Pfam" id="PF13758">
    <property type="entry name" value="Prefoldin_3"/>
    <property type="match status" value="1"/>
</dbReference>
<keyword evidence="4" id="KW-1185">Reference proteome</keyword>
<dbReference type="GO" id="GO:0003714">
    <property type="term" value="F:transcription corepressor activity"/>
    <property type="evidence" value="ECO:0007669"/>
    <property type="project" value="TreeGrafter"/>
</dbReference>
<evidence type="ECO:0000313" key="3">
    <source>
        <dbReference type="EMBL" id="EFX00754.1"/>
    </source>
</evidence>